<dbReference type="InterPro" id="IPR036291">
    <property type="entry name" value="NAD(P)-bd_dom_sf"/>
</dbReference>
<sequence>MVQIFLTGATGYVGGQTLHAISKAFKPSQVTVACLIRDAQKAKKVQETYPDHVRVVIGDLDNVDTIEAEAQKSDVVLQLANTKHLAAARAIVKGLTEKRRKTQPYYVQMSGASLFVIPEIKEGKYGEPSSEVWDDLQGTAKILDTIRANPSREVDNFIISQNPSAVRTALVAGPLIYGKGEGPGNQRSIQAPEIAKKTIQDGEGFRLGKGLNKWSNIHVQDLGQLFLKLTEAALNGSTQGWNDEGIYLPANGELAFGTLCEDIAKEAHAQGLIKSPSVTKTITPDEANKAMPAGAIFWGTNAVYKSSRGQKLLGWAPSAPSLQDDVPEIVKIEAKTLGKA</sequence>
<dbReference type="SUPFAM" id="SSF51735">
    <property type="entry name" value="NAD(P)-binding Rossmann-fold domains"/>
    <property type="match status" value="1"/>
</dbReference>
<dbReference type="InterPro" id="IPR016040">
    <property type="entry name" value="NAD(P)-bd_dom"/>
</dbReference>
<name>A0AAN6F3V5_EXODE</name>
<organism evidence="2 3">
    <name type="scientific">Exophiala dermatitidis</name>
    <name type="common">Black yeast-like fungus</name>
    <name type="synonym">Wangiella dermatitidis</name>
    <dbReference type="NCBI Taxonomy" id="5970"/>
    <lineage>
        <taxon>Eukaryota</taxon>
        <taxon>Fungi</taxon>
        <taxon>Dikarya</taxon>
        <taxon>Ascomycota</taxon>
        <taxon>Pezizomycotina</taxon>
        <taxon>Eurotiomycetes</taxon>
        <taxon>Chaetothyriomycetidae</taxon>
        <taxon>Chaetothyriales</taxon>
        <taxon>Herpotrichiellaceae</taxon>
        <taxon>Exophiala</taxon>
    </lineage>
</organism>
<dbReference type="EMBL" id="JAJGCB010000001">
    <property type="protein sequence ID" value="KAJ8996263.1"/>
    <property type="molecule type" value="Genomic_DNA"/>
</dbReference>
<evidence type="ECO:0000313" key="3">
    <source>
        <dbReference type="Proteomes" id="UP001161757"/>
    </source>
</evidence>
<feature type="domain" description="NAD(P)-binding" evidence="1">
    <location>
        <begin position="8"/>
        <end position="96"/>
    </location>
</feature>
<dbReference type="InterPro" id="IPR051783">
    <property type="entry name" value="NAD(P)-dependent_oxidoreduct"/>
</dbReference>
<reference evidence="2" key="1">
    <citation type="submission" date="2023-01" db="EMBL/GenBank/DDBJ databases">
        <title>Exophiala dermititidis isolated from Cystic Fibrosis Patient.</title>
        <authorList>
            <person name="Kurbessoian T."/>
            <person name="Crocker A."/>
            <person name="Murante D."/>
            <person name="Hogan D.A."/>
            <person name="Stajich J.E."/>
        </authorList>
    </citation>
    <scope>NUCLEOTIDE SEQUENCE</scope>
    <source>
        <strain evidence="2">Ex8</strain>
    </source>
</reference>
<comment type="caution">
    <text evidence="2">The sequence shown here is derived from an EMBL/GenBank/DDBJ whole genome shotgun (WGS) entry which is preliminary data.</text>
</comment>
<proteinExistence type="predicted"/>
<dbReference type="Pfam" id="PF13460">
    <property type="entry name" value="NAD_binding_10"/>
    <property type="match status" value="1"/>
</dbReference>
<evidence type="ECO:0000259" key="1">
    <source>
        <dbReference type="Pfam" id="PF13460"/>
    </source>
</evidence>
<dbReference type="Proteomes" id="UP001161757">
    <property type="component" value="Unassembled WGS sequence"/>
</dbReference>
<gene>
    <name evidence="2" type="ORF">HRR80_000994</name>
</gene>
<dbReference type="PANTHER" id="PTHR48079:SF8">
    <property type="entry name" value="NAD(P)-BINDING DOMAIN-CONTAINING PROTEIN"/>
    <property type="match status" value="1"/>
</dbReference>
<dbReference type="Gene3D" id="3.40.50.720">
    <property type="entry name" value="NAD(P)-binding Rossmann-like Domain"/>
    <property type="match status" value="1"/>
</dbReference>
<dbReference type="PANTHER" id="PTHR48079">
    <property type="entry name" value="PROTEIN YEEZ"/>
    <property type="match status" value="1"/>
</dbReference>
<dbReference type="AlphaFoldDB" id="A0AAN6F3V5"/>
<accession>A0AAN6F3V5</accession>
<evidence type="ECO:0000313" key="2">
    <source>
        <dbReference type="EMBL" id="KAJ8996263.1"/>
    </source>
</evidence>
<protein>
    <recommendedName>
        <fullName evidence="1">NAD(P)-binding domain-containing protein</fullName>
    </recommendedName>
</protein>
<dbReference type="GO" id="GO:0005737">
    <property type="term" value="C:cytoplasm"/>
    <property type="evidence" value="ECO:0007669"/>
    <property type="project" value="TreeGrafter"/>
</dbReference>
<dbReference type="GO" id="GO:0004029">
    <property type="term" value="F:aldehyde dehydrogenase (NAD+) activity"/>
    <property type="evidence" value="ECO:0007669"/>
    <property type="project" value="TreeGrafter"/>
</dbReference>